<comment type="caution">
    <text evidence="1">The sequence shown here is derived from an EMBL/GenBank/DDBJ whole genome shotgun (WGS) entry which is preliminary data.</text>
</comment>
<organism evidence="1 2">
    <name type="scientific">Populus alba</name>
    <name type="common">White poplar</name>
    <dbReference type="NCBI Taxonomy" id="43335"/>
    <lineage>
        <taxon>Eukaryota</taxon>
        <taxon>Viridiplantae</taxon>
        <taxon>Streptophyta</taxon>
        <taxon>Embryophyta</taxon>
        <taxon>Tracheophyta</taxon>
        <taxon>Spermatophyta</taxon>
        <taxon>Magnoliopsida</taxon>
        <taxon>eudicotyledons</taxon>
        <taxon>Gunneridae</taxon>
        <taxon>Pentapetalae</taxon>
        <taxon>rosids</taxon>
        <taxon>fabids</taxon>
        <taxon>Malpighiales</taxon>
        <taxon>Salicaceae</taxon>
        <taxon>Saliceae</taxon>
        <taxon>Populus</taxon>
    </lineage>
</organism>
<name>A0ACC4CRX6_POPAL</name>
<gene>
    <name evidence="1" type="ORF">D5086_004560</name>
</gene>
<sequence>MLSPIARKGLLNLATHFDAHLPNSSGSSSQLRLLMPAATAEQNVKQKSGCTNDEELGVLLGRLWEIIPSRDQLPGSKELVGGIEMIFAYEVAMRCLCFAMEPMQMEKLLSIWGVGGSQLCNSLFGALLLQWTPRFFICIRASTKEVTFGRCCVH</sequence>
<evidence type="ECO:0000313" key="1">
    <source>
        <dbReference type="EMBL" id="KAL3603701.1"/>
    </source>
</evidence>
<proteinExistence type="predicted"/>
<reference evidence="1 2" key="1">
    <citation type="journal article" date="2024" name="Plant Biotechnol. J.">
        <title>Genome and CRISPR/Cas9 system of a widespread forest tree (Populus alba) in the world.</title>
        <authorList>
            <person name="Liu Y.J."/>
            <person name="Jiang P.F."/>
            <person name="Han X.M."/>
            <person name="Li X.Y."/>
            <person name="Wang H.M."/>
            <person name="Wang Y.J."/>
            <person name="Wang X.X."/>
            <person name="Zeng Q.Y."/>
        </authorList>
    </citation>
    <scope>NUCLEOTIDE SEQUENCE [LARGE SCALE GENOMIC DNA]</scope>
    <source>
        <strain evidence="2">cv. PAL-ZL1</strain>
    </source>
</reference>
<dbReference type="Proteomes" id="UP000309997">
    <property type="component" value="Unassembled WGS sequence"/>
</dbReference>
<keyword evidence="2" id="KW-1185">Reference proteome</keyword>
<evidence type="ECO:0000313" key="2">
    <source>
        <dbReference type="Proteomes" id="UP000309997"/>
    </source>
</evidence>
<dbReference type="EMBL" id="RCHU02000002">
    <property type="protein sequence ID" value="KAL3603701.1"/>
    <property type="molecule type" value="Genomic_DNA"/>
</dbReference>
<accession>A0ACC4CRX6</accession>
<protein>
    <submittedName>
        <fullName evidence="1">Uncharacterized protein</fullName>
    </submittedName>
</protein>